<keyword evidence="3" id="KW-1185">Reference proteome</keyword>
<dbReference type="EMBL" id="JARIHO010000001">
    <property type="protein sequence ID" value="KAJ7367641.1"/>
    <property type="molecule type" value="Genomic_DNA"/>
</dbReference>
<comment type="caution">
    <text evidence="2">The sequence shown here is derived from an EMBL/GenBank/DDBJ whole genome shotgun (WGS) entry which is preliminary data.</text>
</comment>
<feature type="signal peptide" evidence="1">
    <location>
        <begin position="1"/>
        <end position="29"/>
    </location>
</feature>
<dbReference type="AlphaFoldDB" id="A0AAD7AT71"/>
<sequence length="289" mass="32114">MAMTLTRILRLCFASIFLWLFFRASPYYAKFNIEDSTGSDCGGQAHVRFSWESIVPTEQLIWTECYSENQLPRADTRQPPGGPGGSGVDLVLKAGPLLSTILGPGFDIIGFDPRAGERDDGSLRFINTENTARDMLRIVQAHALEKIQYWGFSNLFDTDKVWVSFVDGCVAAGPQGCAFFAPTATEILDNVDKIYASLRARPIPVWTNGSYGVVDYSLLRRAIFKSFYTPYAHFPILARALAELSVGNGTVEMARRPYSRGDSRRPSAPLRPLIIPISPVSFPTYRSHT</sequence>
<evidence type="ECO:0000313" key="2">
    <source>
        <dbReference type="EMBL" id="KAJ7367641.1"/>
    </source>
</evidence>
<accession>A0AAD7AT71</accession>
<feature type="chain" id="PRO_5041991152" evidence="1">
    <location>
        <begin position="30"/>
        <end position="289"/>
    </location>
</feature>
<reference evidence="2" key="1">
    <citation type="submission" date="2023-03" db="EMBL/GenBank/DDBJ databases">
        <title>Massive genome expansion in bonnet fungi (Mycena s.s.) driven by repeated elements and novel gene families across ecological guilds.</title>
        <authorList>
            <consortium name="Lawrence Berkeley National Laboratory"/>
            <person name="Harder C.B."/>
            <person name="Miyauchi S."/>
            <person name="Viragh M."/>
            <person name="Kuo A."/>
            <person name="Thoen E."/>
            <person name="Andreopoulos B."/>
            <person name="Lu D."/>
            <person name="Skrede I."/>
            <person name="Drula E."/>
            <person name="Henrissat B."/>
            <person name="Morin E."/>
            <person name="Kohler A."/>
            <person name="Barry K."/>
            <person name="LaButti K."/>
            <person name="Morin E."/>
            <person name="Salamov A."/>
            <person name="Lipzen A."/>
            <person name="Mereny Z."/>
            <person name="Hegedus B."/>
            <person name="Baldrian P."/>
            <person name="Stursova M."/>
            <person name="Weitz H."/>
            <person name="Taylor A."/>
            <person name="Grigoriev I.V."/>
            <person name="Nagy L.G."/>
            <person name="Martin F."/>
            <person name="Kauserud H."/>
        </authorList>
    </citation>
    <scope>NUCLEOTIDE SEQUENCE</scope>
    <source>
        <strain evidence="2">CBHHK002</strain>
    </source>
</reference>
<organism evidence="2 3">
    <name type="scientific">Mycena albidolilacea</name>
    <dbReference type="NCBI Taxonomy" id="1033008"/>
    <lineage>
        <taxon>Eukaryota</taxon>
        <taxon>Fungi</taxon>
        <taxon>Dikarya</taxon>
        <taxon>Basidiomycota</taxon>
        <taxon>Agaricomycotina</taxon>
        <taxon>Agaricomycetes</taxon>
        <taxon>Agaricomycetidae</taxon>
        <taxon>Agaricales</taxon>
        <taxon>Marasmiineae</taxon>
        <taxon>Mycenaceae</taxon>
        <taxon>Mycena</taxon>
    </lineage>
</organism>
<proteinExistence type="predicted"/>
<gene>
    <name evidence="2" type="ORF">DFH08DRAFT_795785</name>
</gene>
<protein>
    <submittedName>
        <fullName evidence="2">Uncharacterized protein</fullName>
    </submittedName>
</protein>
<name>A0AAD7AT71_9AGAR</name>
<keyword evidence="1" id="KW-0732">Signal</keyword>
<dbReference type="Proteomes" id="UP001218218">
    <property type="component" value="Unassembled WGS sequence"/>
</dbReference>
<evidence type="ECO:0000313" key="3">
    <source>
        <dbReference type="Proteomes" id="UP001218218"/>
    </source>
</evidence>
<evidence type="ECO:0000256" key="1">
    <source>
        <dbReference type="SAM" id="SignalP"/>
    </source>
</evidence>